<feature type="domain" description="K Homology" evidence="3">
    <location>
        <begin position="3"/>
        <end position="71"/>
    </location>
</feature>
<dbReference type="HOGENOM" id="CLU_2114943_0_0_1"/>
<dbReference type="InterPro" id="IPR036612">
    <property type="entry name" value="KH_dom_type_1_sf"/>
</dbReference>
<evidence type="ECO:0000256" key="2">
    <source>
        <dbReference type="SAM" id="MobiDB-lite"/>
    </source>
</evidence>
<organism evidence="5 6">
    <name type="scientific">Helobdella robusta</name>
    <name type="common">Californian leech</name>
    <dbReference type="NCBI Taxonomy" id="6412"/>
    <lineage>
        <taxon>Eukaryota</taxon>
        <taxon>Metazoa</taxon>
        <taxon>Spiralia</taxon>
        <taxon>Lophotrochozoa</taxon>
        <taxon>Annelida</taxon>
        <taxon>Clitellata</taxon>
        <taxon>Hirudinea</taxon>
        <taxon>Rhynchobdellida</taxon>
        <taxon>Glossiphoniidae</taxon>
        <taxon>Helobdella</taxon>
    </lineage>
</organism>
<dbReference type="FunFam" id="3.30.1370.10:FF:000012">
    <property type="entry name" value="Mex-3 RNA-binding family member D"/>
    <property type="match status" value="1"/>
</dbReference>
<reference evidence="5" key="3">
    <citation type="submission" date="2015-06" db="UniProtKB">
        <authorList>
            <consortium name="EnsemblMetazoa"/>
        </authorList>
    </citation>
    <scope>IDENTIFICATION</scope>
</reference>
<name>T1G4E1_HELRO</name>
<dbReference type="GeneID" id="20215939"/>
<dbReference type="KEGG" id="hro:HELRODRAFT_81412"/>
<proteinExistence type="predicted"/>
<keyword evidence="6" id="KW-1185">Reference proteome</keyword>
<dbReference type="PANTHER" id="PTHR23285:SF7">
    <property type="entry name" value="LD09246P1"/>
    <property type="match status" value="1"/>
</dbReference>
<dbReference type="InParanoid" id="T1G4E1"/>
<dbReference type="PROSITE" id="PS50084">
    <property type="entry name" value="KH_TYPE_1"/>
    <property type="match status" value="1"/>
</dbReference>
<accession>T1G4E1</accession>
<dbReference type="Pfam" id="PF00013">
    <property type="entry name" value="KH_1"/>
    <property type="match status" value="1"/>
</dbReference>
<feature type="compositionally biased region" description="Polar residues" evidence="2">
    <location>
        <begin position="97"/>
        <end position="107"/>
    </location>
</feature>
<dbReference type="AlphaFoldDB" id="T1G4E1"/>
<dbReference type="SMART" id="SM00322">
    <property type="entry name" value="KH"/>
    <property type="match status" value="1"/>
</dbReference>
<sequence>QSANTTDKVHVPSSEHVAEIVGRQGCKIKNLRFRTNTYIRTPPRDEEPVFVITGREADVREVRREIEEAAHHFTQLRANRKCRGGVQSKQIGGCLNNDGNYGRSNNPGAEIRERK</sequence>
<feature type="region of interest" description="Disordered" evidence="2">
    <location>
        <begin position="93"/>
        <end position="115"/>
    </location>
</feature>
<gene>
    <name evidence="5" type="primary">20215939</name>
    <name evidence="4" type="ORF">HELRODRAFT_81412</name>
</gene>
<evidence type="ECO:0000313" key="6">
    <source>
        <dbReference type="Proteomes" id="UP000015101"/>
    </source>
</evidence>
<evidence type="ECO:0000313" key="4">
    <source>
        <dbReference type="EMBL" id="ESO01692.1"/>
    </source>
</evidence>
<evidence type="ECO:0000259" key="3">
    <source>
        <dbReference type="SMART" id="SM00322"/>
    </source>
</evidence>
<dbReference type="eggNOG" id="KOG2113">
    <property type="taxonomic scope" value="Eukaryota"/>
</dbReference>
<dbReference type="GO" id="GO:0003723">
    <property type="term" value="F:RNA binding"/>
    <property type="evidence" value="ECO:0007669"/>
    <property type="project" value="UniProtKB-UniRule"/>
</dbReference>
<keyword evidence="1" id="KW-0694">RNA-binding</keyword>
<reference evidence="4 6" key="2">
    <citation type="journal article" date="2013" name="Nature">
        <title>Insights into bilaterian evolution from three spiralian genomes.</title>
        <authorList>
            <person name="Simakov O."/>
            <person name="Marletaz F."/>
            <person name="Cho S.J."/>
            <person name="Edsinger-Gonzales E."/>
            <person name="Havlak P."/>
            <person name="Hellsten U."/>
            <person name="Kuo D.H."/>
            <person name="Larsson T."/>
            <person name="Lv J."/>
            <person name="Arendt D."/>
            <person name="Savage R."/>
            <person name="Osoegawa K."/>
            <person name="de Jong P."/>
            <person name="Grimwood J."/>
            <person name="Chapman J.A."/>
            <person name="Shapiro H."/>
            <person name="Aerts A."/>
            <person name="Otillar R.P."/>
            <person name="Terry A.Y."/>
            <person name="Boore J.L."/>
            <person name="Grigoriev I.V."/>
            <person name="Lindberg D.R."/>
            <person name="Seaver E.C."/>
            <person name="Weisblat D.A."/>
            <person name="Putnam N.H."/>
            <person name="Rokhsar D.S."/>
        </authorList>
    </citation>
    <scope>NUCLEOTIDE SEQUENCE</scope>
</reference>
<dbReference type="InterPro" id="IPR004087">
    <property type="entry name" value="KH_dom"/>
</dbReference>
<dbReference type="CTD" id="20215939"/>
<dbReference type="InterPro" id="IPR047227">
    <property type="entry name" value="MEX3"/>
</dbReference>
<dbReference type="SUPFAM" id="SSF54791">
    <property type="entry name" value="Eukaryotic type KH-domain (KH-domain type I)"/>
    <property type="match status" value="1"/>
</dbReference>
<dbReference type="EMBL" id="AMQM01004996">
    <property type="status" value="NOT_ANNOTATED_CDS"/>
    <property type="molecule type" value="Genomic_DNA"/>
</dbReference>
<protein>
    <recommendedName>
        <fullName evidence="3">K Homology domain-containing protein</fullName>
    </recommendedName>
</protein>
<dbReference type="PANTHER" id="PTHR23285">
    <property type="entry name" value="RING FINGER AND KH DOMAIN CONTAINING PROTEIN 1"/>
    <property type="match status" value="1"/>
</dbReference>
<reference evidence="6" key="1">
    <citation type="submission" date="2012-12" db="EMBL/GenBank/DDBJ databases">
        <authorList>
            <person name="Hellsten U."/>
            <person name="Grimwood J."/>
            <person name="Chapman J.A."/>
            <person name="Shapiro H."/>
            <person name="Aerts A."/>
            <person name="Otillar R.P."/>
            <person name="Terry A.Y."/>
            <person name="Boore J.L."/>
            <person name="Simakov O."/>
            <person name="Marletaz F."/>
            <person name="Cho S.-J."/>
            <person name="Edsinger-Gonzales E."/>
            <person name="Havlak P."/>
            <person name="Kuo D.-H."/>
            <person name="Larsson T."/>
            <person name="Lv J."/>
            <person name="Arendt D."/>
            <person name="Savage R."/>
            <person name="Osoegawa K."/>
            <person name="de Jong P."/>
            <person name="Lindberg D.R."/>
            <person name="Seaver E.C."/>
            <person name="Weisblat D.A."/>
            <person name="Putnam N.H."/>
            <person name="Grigoriev I.V."/>
            <person name="Rokhsar D.S."/>
        </authorList>
    </citation>
    <scope>NUCLEOTIDE SEQUENCE</scope>
</reference>
<dbReference type="OrthoDB" id="427410at2759"/>
<dbReference type="EMBL" id="KB096743">
    <property type="protein sequence ID" value="ESO01692.1"/>
    <property type="molecule type" value="Genomic_DNA"/>
</dbReference>
<dbReference type="InterPro" id="IPR004088">
    <property type="entry name" value="KH_dom_type_1"/>
</dbReference>
<dbReference type="EnsemblMetazoa" id="HelroT81412">
    <property type="protein sequence ID" value="HelroP81412"/>
    <property type="gene ID" value="HelroG81412"/>
</dbReference>
<dbReference type="RefSeq" id="XP_009020346.1">
    <property type="nucleotide sequence ID" value="XM_009022098.1"/>
</dbReference>
<evidence type="ECO:0000313" key="5">
    <source>
        <dbReference type="EnsemblMetazoa" id="HelroP81412"/>
    </source>
</evidence>
<dbReference type="Proteomes" id="UP000015101">
    <property type="component" value="Unassembled WGS sequence"/>
</dbReference>
<dbReference type="Gene3D" id="3.30.1370.10">
    <property type="entry name" value="K Homology domain, type 1"/>
    <property type="match status" value="1"/>
</dbReference>
<evidence type="ECO:0000256" key="1">
    <source>
        <dbReference type="PROSITE-ProRule" id="PRU00117"/>
    </source>
</evidence>